<reference evidence="2 3" key="1">
    <citation type="submission" date="2018-03" db="EMBL/GenBank/DDBJ databases">
        <title>Aerobic endospore-forming bacteria genome sequencing and assembly.</title>
        <authorList>
            <person name="Cavalcante D.A."/>
            <person name="Driks A."/>
            <person name="Putonti C."/>
            <person name="De-Souza M.T."/>
        </authorList>
    </citation>
    <scope>NUCLEOTIDE SEQUENCE [LARGE SCALE GENOMIC DNA]</scope>
    <source>
        <strain evidence="2 3">SDF0028</strain>
    </source>
</reference>
<name>A0ABY3AIG5_PAEPP</name>
<dbReference type="Gene3D" id="3.40.140.10">
    <property type="entry name" value="Cytidine Deaminase, domain 2"/>
    <property type="match status" value="1"/>
</dbReference>
<feature type="domain" description="CMP/dCMP-type deaminase" evidence="1">
    <location>
        <begin position="2"/>
        <end position="65"/>
    </location>
</feature>
<dbReference type="PANTHER" id="PTHR11079:SF202">
    <property type="entry name" value="TRNA-SPECIFIC ADENOSINE DEAMINASE"/>
    <property type="match status" value="1"/>
</dbReference>
<dbReference type="PROSITE" id="PS51747">
    <property type="entry name" value="CYT_DCMP_DEAMINASES_2"/>
    <property type="match status" value="1"/>
</dbReference>
<accession>A0ABY3AIG5</accession>
<dbReference type="SUPFAM" id="SSF53927">
    <property type="entry name" value="Cytidine deaminase-like"/>
    <property type="match status" value="1"/>
</dbReference>
<protein>
    <submittedName>
        <fullName evidence="2">Nucleoside deaminase</fullName>
    </submittedName>
</protein>
<dbReference type="EMBL" id="SADY01000011">
    <property type="protein sequence ID" value="TQR41156.1"/>
    <property type="molecule type" value="Genomic_DNA"/>
</dbReference>
<gene>
    <name evidence="2" type="ORF">C7Y44_26290</name>
</gene>
<dbReference type="Pfam" id="PF00383">
    <property type="entry name" value="dCMP_cyt_deam_1"/>
    <property type="match status" value="1"/>
</dbReference>
<dbReference type="InterPro" id="IPR016193">
    <property type="entry name" value="Cytidine_deaminase-like"/>
</dbReference>
<dbReference type="PANTHER" id="PTHR11079">
    <property type="entry name" value="CYTOSINE DEAMINASE FAMILY MEMBER"/>
    <property type="match status" value="1"/>
</dbReference>
<evidence type="ECO:0000313" key="3">
    <source>
        <dbReference type="Proteomes" id="UP000316208"/>
    </source>
</evidence>
<dbReference type="InterPro" id="IPR002125">
    <property type="entry name" value="CMP_dCMP_dom"/>
</dbReference>
<dbReference type="RefSeq" id="WP_142546557.1">
    <property type="nucleotide sequence ID" value="NZ_SADY01000011.1"/>
</dbReference>
<evidence type="ECO:0000313" key="2">
    <source>
        <dbReference type="EMBL" id="TQR41156.1"/>
    </source>
</evidence>
<evidence type="ECO:0000259" key="1">
    <source>
        <dbReference type="PROSITE" id="PS51747"/>
    </source>
</evidence>
<comment type="caution">
    <text evidence="2">The sequence shown here is derived from an EMBL/GenBank/DDBJ whole genome shotgun (WGS) entry which is preliminary data.</text>
</comment>
<dbReference type="Proteomes" id="UP000316208">
    <property type="component" value="Unassembled WGS sequence"/>
</dbReference>
<sequence>MEEDRKYLFAAFEEAEKSLKEGTYPIGAVLVNSIGEIVSKGRNKVFSECDTTAHAEVEAVRNAQN</sequence>
<keyword evidence="3" id="KW-1185">Reference proteome</keyword>
<dbReference type="CDD" id="cd01285">
    <property type="entry name" value="nucleoside_deaminase"/>
    <property type="match status" value="1"/>
</dbReference>
<organism evidence="2 3">
    <name type="scientific">Paenibacillus popilliae</name>
    <name type="common">Bacillus popilliae</name>
    <dbReference type="NCBI Taxonomy" id="78057"/>
    <lineage>
        <taxon>Bacteria</taxon>
        <taxon>Bacillati</taxon>
        <taxon>Bacillota</taxon>
        <taxon>Bacilli</taxon>
        <taxon>Bacillales</taxon>
        <taxon>Paenibacillaceae</taxon>
        <taxon>Paenibacillus</taxon>
    </lineage>
</organism>
<proteinExistence type="predicted"/>